<evidence type="ECO:0000313" key="2">
    <source>
        <dbReference type="Proteomes" id="UP000789525"/>
    </source>
</evidence>
<proteinExistence type="predicted"/>
<sequence length="45" mass="5122">MSQDSTAYATTFKLYPETNQSTNWSEEVENNIMATKNPIVNHLDS</sequence>
<organism evidence="1 2">
    <name type="scientific">Acaulospora colombiana</name>
    <dbReference type="NCBI Taxonomy" id="27376"/>
    <lineage>
        <taxon>Eukaryota</taxon>
        <taxon>Fungi</taxon>
        <taxon>Fungi incertae sedis</taxon>
        <taxon>Mucoromycota</taxon>
        <taxon>Glomeromycotina</taxon>
        <taxon>Glomeromycetes</taxon>
        <taxon>Diversisporales</taxon>
        <taxon>Acaulosporaceae</taxon>
        <taxon>Acaulospora</taxon>
    </lineage>
</organism>
<evidence type="ECO:0000313" key="1">
    <source>
        <dbReference type="EMBL" id="CAG8439245.1"/>
    </source>
</evidence>
<gene>
    <name evidence="1" type="ORF">ACOLOM_LOCUS121</name>
</gene>
<dbReference type="Proteomes" id="UP000789525">
    <property type="component" value="Unassembled WGS sequence"/>
</dbReference>
<dbReference type="EMBL" id="CAJVPT010000129">
    <property type="protein sequence ID" value="CAG8439245.1"/>
    <property type="molecule type" value="Genomic_DNA"/>
</dbReference>
<comment type="caution">
    <text evidence="1">The sequence shown here is derived from an EMBL/GenBank/DDBJ whole genome shotgun (WGS) entry which is preliminary data.</text>
</comment>
<feature type="non-terminal residue" evidence="1">
    <location>
        <position position="45"/>
    </location>
</feature>
<protein>
    <submittedName>
        <fullName evidence="1">479_t:CDS:1</fullName>
    </submittedName>
</protein>
<keyword evidence="2" id="KW-1185">Reference proteome</keyword>
<accession>A0ACA9JW88</accession>
<name>A0ACA9JW88_9GLOM</name>
<reference evidence="1" key="1">
    <citation type="submission" date="2021-06" db="EMBL/GenBank/DDBJ databases">
        <authorList>
            <person name="Kallberg Y."/>
            <person name="Tangrot J."/>
            <person name="Rosling A."/>
        </authorList>
    </citation>
    <scope>NUCLEOTIDE SEQUENCE</scope>
    <source>
        <strain evidence="1">CL356</strain>
    </source>
</reference>